<evidence type="ECO:0008006" key="5">
    <source>
        <dbReference type="Google" id="ProtNLM"/>
    </source>
</evidence>
<dbReference type="InterPro" id="IPR047816">
    <property type="entry name" value="SCO1431-like"/>
</dbReference>
<comment type="caution">
    <text evidence="3">The sequence shown here is derived from an EMBL/GenBank/DDBJ whole genome shotgun (WGS) entry which is preliminary data.</text>
</comment>
<sequence length="69" mass="7128">MTHVSTANAANAGTLDTMTADTAAPTASAPAANLVRTGGPKEDSAWLEHVLGWTLVVVVAMFVTQVGWF</sequence>
<dbReference type="Proteomes" id="UP000660554">
    <property type="component" value="Unassembled WGS sequence"/>
</dbReference>
<keyword evidence="2" id="KW-1133">Transmembrane helix</keyword>
<organism evidence="3 4">
    <name type="scientific">Streptomyces virginiae</name>
    <name type="common">Streptomyces cinnamonensis</name>
    <dbReference type="NCBI Taxonomy" id="1961"/>
    <lineage>
        <taxon>Bacteria</taxon>
        <taxon>Bacillati</taxon>
        <taxon>Actinomycetota</taxon>
        <taxon>Actinomycetes</taxon>
        <taxon>Kitasatosporales</taxon>
        <taxon>Streptomycetaceae</taxon>
        <taxon>Streptomyces</taxon>
    </lineage>
</organism>
<keyword evidence="4" id="KW-1185">Reference proteome</keyword>
<gene>
    <name evidence="3" type="ORF">Scinn_26260</name>
</gene>
<feature type="transmembrane region" description="Helical" evidence="2">
    <location>
        <begin position="50"/>
        <end position="68"/>
    </location>
</feature>
<evidence type="ECO:0000256" key="1">
    <source>
        <dbReference type="SAM" id="MobiDB-lite"/>
    </source>
</evidence>
<accession>A0ABQ3NK53</accession>
<reference evidence="4" key="1">
    <citation type="submission" date="2020-09" db="EMBL/GenBank/DDBJ databases">
        <title>Whole genome shotgun sequence of Streptomyces cinnamonensis NBRC 15873.</title>
        <authorList>
            <person name="Komaki H."/>
            <person name="Tamura T."/>
        </authorList>
    </citation>
    <scope>NUCLEOTIDE SEQUENCE [LARGE SCALE GENOMIC DNA]</scope>
    <source>
        <strain evidence="4">NBRC 15873</strain>
    </source>
</reference>
<evidence type="ECO:0000256" key="2">
    <source>
        <dbReference type="SAM" id="Phobius"/>
    </source>
</evidence>
<name>A0ABQ3NK53_STRVG</name>
<dbReference type="EMBL" id="BNDV01000008">
    <property type="protein sequence ID" value="GHI13163.1"/>
    <property type="molecule type" value="Genomic_DNA"/>
</dbReference>
<feature type="region of interest" description="Disordered" evidence="1">
    <location>
        <begin position="15"/>
        <end position="39"/>
    </location>
</feature>
<evidence type="ECO:0000313" key="4">
    <source>
        <dbReference type="Proteomes" id="UP000660554"/>
    </source>
</evidence>
<protein>
    <recommendedName>
        <fullName evidence="5">SCO1431 family membrane protein</fullName>
    </recommendedName>
</protein>
<feature type="compositionally biased region" description="Low complexity" evidence="1">
    <location>
        <begin position="15"/>
        <end position="32"/>
    </location>
</feature>
<proteinExistence type="predicted"/>
<keyword evidence="2" id="KW-0812">Transmembrane</keyword>
<keyword evidence="2" id="KW-0472">Membrane</keyword>
<evidence type="ECO:0000313" key="3">
    <source>
        <dbReference type="EMBL" id="GHI13163.1"/>
    </source>
</evidence>
<dbReference type="NCBIfam" id="NF033485">
    <property type="entry name" value="small_SCO1431"/>
    <property type="match status" value="1"/>
</dbReference>